<dbReference type="AlphaFoldDB" id="A0A9X2EZU9"/>
<dbReference type="InterPro" id="IPR029058">
    <property type="entry name" value="AB_hydrolase_fold"/>
</dbReference>
<gene>
    <name evidence="2" type="ORF">NF867_04285</name>
</gene>
<dbReference type="Proteomes" id="UP001155182">
    <property type="component" value="Unassembled WGS sequence"/>
</dbReference>
<dbReference type="PANTHER" id="PTHR48098:SF6">
    <property type="entry name" value="FERRI-BACILLIBACTIN ESTERASE BESA"/>
    <property type="match status" value="1"/>
</dbReference>
<evidence type="ECO:0000313" key="3">
    <source>
        <dbReference type="Proteomes" id="UP001155182"/>
    </source>
</evidence>
<evidence type="ECO:0000313" key="2">
    <source>
        <dbReference type="EMBL" id="MCO4292079.1"/>
    </source>
</evidence>
<reference evidence="2" key="1">
    <citation type="submission" date="2022-06" db="EMBL/GenBank/DDBJ databases">
        <title>Solitalea sp. MAHUQ-68 isolated from rhizospheric soil.</title>
        <authorList>
            <person name="Huq M.A."/>
        </authorList>
    </citation>
    <scope>NUCLEOTIDE SEQUENCE</scope>
    <source>
        <strain evidence="2">MAHUQ-68</strain>
    </source>
</reference>
<keyword evidence="1" id="KW-0732">Signal</keyword>
<dbReference type="InterPro" id="IPR050583">
    <property type="entry name" value="Mycobacterial_A85_antigen"/>
</dbReference>
<accession>A0A9X2EZU9</accession>
<dbReference type="GO" id="GO:0016787">
    <property type="term" value="F:hydrolase activity"/>
    <property type="evidence" value="ECO:0007669"/>
    <property type="project" value="UniProtKB-KW"/>
</dbReference>
<dbReference type="EMBL" id="JAMWYS010000019">
    <property type="protein sequence ID" value="MCO4292079.1"/>
    <property type="molecule type" value="Genomic_DNA"/>
</dbReference>
<proteinExistence type="predicted"/>
<organism evidence="2 3">
    <name type="scientific">Solitalea agri</name>
    <dbReference type="NCBI Taxonomy" id="2953739"/>
    <lineage>
        <taxon>Bacteria</taxon>
        <taxon>Pseudomonadati</taxon>
        <taxon>Bacteroidota</taxon>
        <taxon>Sphingobacteriia</taxon>
        <taxon>Sphingobacteriales</taxon>
        <taxon>Sphingobacteriaceae</taxon>
        <taxon>Solitalea</taxon>
    </lineage>
</organism>
<comment type="caution">
    <text evidence="2">The sequence shown here is derived from an EMBL/GenBank/DDBJ whole genome shotgun (WGS) entry which is preliminary data.</text>
</comment>
<dbReference type="SUPFAM" id="SSF53474">
    <property type="entry name" value="alpha/beta-Hydrolases"/>
    <property type="match status" value="1"/>
</dbReference>
<keyword evidence="2" id="KW-0378">Hydrolase</keyword>
<name>A0A9X2EZU9_9SPHI</name>
<dbReference type="InterPro" id="IPR000801">
    <property type="entry name" value="Esterase-like"/>
</dbReference>
<dbReference type="Gene3D" id="3.40.50.1820">
    <property type="entry name" value="alpha/beta hydrolase"/>
    <property type="match status" value="1"/>
</dbReference>
<feature type="chain" id="PRO_5040926217" evidence="1">
    <location>
        <begin position="21"/>
        <end position="300"/>
    </location>
</feature>
<keyword evidence="3" id="KW-1185">Reference proteome</keyword>
<evidence type="ECO:0000256" key="1">
    <source>
        <dbReference type="SAM" id="SignalP"/>
    </source>
</evidence>
<sequence>MKKRLLVCFLLCITFTAAIGQSTLTLNKGKLKIIESFHSKLVSSRRIDIWLPENYGNDSSKKYAVIYMHDGQNLFMTNTAYGGVEWKVDETVSEMMSDHKIKDCIVVGIWNSPKRMREYEPSKPFSLMSDTLQKKLSAEFKGTPLGDQYLEFIATELKPYIDAHFLTLTDAQNTAMIGSSMGGLISFYAICEYPQLFGAVACMSTHWPVSLKFNDEKIGDAYLKYISAHLPSNENHKIYFDYGTKTLDSLYTPYQIAVDKVMHDKWPNGHWTSIKFVEDEHTELFWQRRFGIPLEYLMGL</sequence>
<dbReference type="PANTHER" id="PTHR48098">
    <property type="entry name" value="ENTEROCHELIN ESTERASE-RELATED"/>
    <property type="match status" value="1"/>
</dbReference>
<feature type="signal peptide" evidence="1">
    <location>
        <begin position="1"/>
        <end position="20"/>
    </location>
</feature>
<dbReference type="RefSeq" id="WP_252586350.1">
    <property type="nucleotide sequence ID" value="NZ_JAMWYS010000019.1"/>
</dbReference>
<dbReference type="Pfam" id="PF00756">
    <property type="entry name" value="Esterase"/>
    <property type="match status" value="1"/>
</dbReference>
<protein>
    <submittedName>
        <fullName evidence="2">Alpha/beta fold hydrolase</fullName>
    </submittedName>
</protein>